<evidence type="ECO:0000256" key="3">
    <source>
        <dbReference type="ARBA" id="ARBA00008281"/>
    </source>
</evidence>
<dbReference type="GO" id="GO:0006935">
    <property type="term" value="P:chemotaxis"/>
    <property type="evidence" value="ECO:0007669"/>
    <property type="project" value="UniProtKB-KW"/>
</dbReference>
<evidence type="ECO:0000256" key="4">
    <source>
        <dbReference type="ARBA" id="ARBA00022475"/>
    </source>
</evidence>
<dbReference type="PANTHER" id="PTHR35091">
    <property type="entry name" value="FLAGELLAR PROTEIN FLIL"/>
    <property type="match status" value="1"/>
</dbReference>
<feature type="compositionally biased region" description="Gly residues" evidence="11">
    <location>
        <begin position="72"/>
        <end position="100"/>
    </location>
</feature>
<evidence type="ECO:0000256" key="2">
    <source>
        <dbReference type="ARBA" id="ARBA00004162"/>
    </source>
</evidence>
<keyword evidence="9 10" id="KW-0472">Membrane</keyword>
<keyword evidence="6 10" id="KW-0812">Transmembrane</keyword>
<evidence type="ECO:0000256" key="1">
    <source>
        <dbReference type="ARBA" id="ARBA00002254"/>
    </source>
</evidence>
<reference evidence="12 13" key="1">
    <citation type="submission" date="2020-08" db="EMBL/GenBank/DDBJ databases">
        <title>Genome sequencing of Purple Non-Sulfur Bacteria from various extreme environments.</title>
        <authorList>
            <person name="Mayer M."/>
        </authorList>
    </citation>
    <scope>NUCLEOTIDE SEQUENCE [LARGE SCALE GENOMIC DNA]</scope>
    <source>
        <strain evidence="12 13">JA131</strain>
    </source>
</reference>
<keyword evidence="12" id="KW-0969">Cilium</keyword>
<evidence type="ECO:0000256" key="9">
    <source>
        <dbReference type="ARBA" id="ARBA00023136"/>
    </source>
</evidence>
<dbReference type="Proteomes" id="UP000554286">
    <property type="component" value="Unassembled WGS sequence"/>
</dbReference>
<evidence type="ECO:0000313" key="12">
    <source>
        <dbReference type="EMBL" id="MBB4266723.1"/>
    </source>
</evidence>
<gene>
    <name evidence="12" type="ORF">GGD89_002356</name>
</gene>
<dbReference type="AlphaFoldDB" id="A0A7W6RDZ9"/>
<evidence type="ECO:0000256" key="5">
    <source>
        <dbReference type="ARBA" id="ARBA00022500"/>
    </source>
</evidence>
<evidence type="ECO:0000256" key="6">
    <source>
        <dbReference type="ARBA" id="ARBA00022692"/>
    </source>
</evidence>
<feature type="compositionally biased region" description="Acidic residues" evidence="11">
    <location>
        <begin position="1"/>
        <end position="19"/>
    </location>
</feature>
<dbReference type="Pfam" id="PF03748">
    <property type="entry name" value="FliL"/>
    <property type="match status" value="1"/>
</dbReference>
<protein>
    <recommendedName>
        <fullName evidence="10">Flagellar protein FliL</fullName>
    </recommendedName>
</protein>
<comment type="caution">
    <text evidence="12">The sequence shown here is derived from an EMBL/GenBank/DDBJ whole genome shotgun (WGS) entry which is preliminary data.</text>
</comment>
<keyword evidence="7 10" id="KW-0283">Flagellar rotation</keyword>
<keyword evidence="10" id="KW-0997">Cell inner membrane</keyword>
<dbReference type="PANTHER" id="PTHR35091:SF2">
    <property type="entry name" value="FLAGELLAR PROTEIN FLIL"/>
    <property type="match status" value="1"/>
</dbReference>
<proteinExistence type="inferred from homology"/>
<evidence type="ECO:0000256" key="10">
    <source>
        <dbReference type="RuleBase" id="RU364125"/>
    </source>
</evidence>
<keyword evidence="12" id="KW-0966">Cell projection</keyword>
<keyword evidence="13" id="KW-1185">Reference proteome</keyword>
<comment type="function">
    <text evidence="1 10">Controls the rotational direction of flagella during chemotaxis.</text>
</comment>
<comment type="subcellular location">
    <subcellularLocation>
        <location evidence="10">Cell inner membrane</location>
    </subcellularLocation>
    <subcellularLocation>
        <location evidence="2">Cell membrane</location>
        <topology evidence="2">Single-pass membrane protein</topology>
    </subcellularLocation>
</comment>
<dbReference type="GO" id="GO:0005886">
    <property type="term" value="C:plasma membrane"/>
    <property type="evidence" value="ECO:0007669"/>
    <property type="project" value="UniProtKB-SubCell"/>
</dbReference>
<feature type="region of interest" description="Disordered" evidence="11">
    <location>
        <begin position="65"/>
        <end position="100"/>
    </location>
</feature>
<dbReference type="GO" id="GO:0009425">
    <property type="term" value="C:bacterial-type flagellum basal body"/>
    <property type="evidence" value="ECO:0007669"/>
    <property type="project" value="InterPro"/>
</dbReference>
<dbReference type="EMBL" id="JACIGK010000016">
    <property type="protein sequence ID" value="MBB4266723.1"/>
    <property type="molecule type" value="Genomic_DNA"/>
</dbReference>
<accession>A0A7W6RDZ9</accession>
<feature type="transmembrane region" description="Helical" evidence="10">
    <location>
        <begin position="31"/>
        <end position="51"/>
    </location>
</feature>
<comment type="similarity">
    <text evidence="3 10">Belongs to the FliL family.</text>
</comment>
<keyword evidence="8 10" id="KW-1133">Transmembrane helix</keyword>
<name>A0A7W6RDZ9_9PROT</name>
<evidence type="ECO:0000313" key="13">
    <source>
        <dbReference type="Proteomes" id="UP000554286"/>
    </source>
</evidence>
<organism evidence="12 13">
    <name type="scientific">Roseospira visakhapatnamensis</name>
    <dbReference type="NCBI Taxonomy" id="390880"/>
    <lineage>
        <taxon>Bacteria</taxon>
        <taxon>Pseudomonadati</taxon>
        <taxon>Pseudomonadota</taxon>
        <taxon>Alphaproteobacteria</taxon>
        <taxon>Rhodospirillales</taxon>
        <taxon>Rhodospirillaceae</taxon>
        <taxon>Roseospira</taxon>
    </lineage>
</organism>
<dbReference type="GO" id="GO:0071978">
    <property type="term" value="P:bacterial-type flagellum-dependent swarming motility"/>
    <property type="evidence" value="ECO:0007669"/>
    <property type="project" value="TreeGrafter"/>
</dbReference>
<keyword evidence="5 10" id="KW-0145">Chemotaxis</keyword>
<evidence type="ECO:0000256" key="7">
    <source>
        <dbReference type="ARBA" id="ARBA00022779"/>
    </source>
</evidence>
<keyword evidence="4" id="KW-1003">Cell membrane</keyword>
<evidence type="ECO:0000256" key="11">
    <source>
        <dbReference type="SAM" id="MobiDB-lite"/>
    </source>
</evidence>
<feature type="region of interest" description="Disordered" evidence="11">
    <location>
        <begin position="1"/>
        <end position="25"/>
    </location>
</feature>
<sequence>MADDLEEDFDDVDGDDSFDEEGKKGGGRRKMLIIILLALLVVVGGGAGAYFTGMLDPVLGASSGGDEAHGADAGGGADDGHGGHGGGGGGHGGHGAEGGEGEAGALGHTVFYDLPEMIVDLNATGGRKAHFLKVRVSLELANQADVARVEAVMPRVIDNFQTFLRELRVEDLQGAAGIYRVREELLRRVANAVRPAQVNAVLFKEMLVQ</sequence>
<dbReference type="RefSeq" id="WP_184045418.1">
    <property type="nucleotide sequence ID" value="NZ_JACIGK010000016.1"/>
</dbReference>
<keyword evidence="12" id="KW-0282">Flagellum</keyword>
<dbReference type="InterPro" id="IPR005503">
    <property type="entry name" value="FliL"/>
</dbReference>
<evidence type="ECO:0000256" key="8">
    <source>
        <dbReference type="ARBA" id="ARBA00022989"/>
    </source>
</evidence>